<dbReference type="SUPFAM" id="SSF54197">
    <property type="entry name" value="HIT-like"/>
    <property type="match status" value="1"/>
</dbReference>
<evidence type="ECO:0000259" key="1">
    <source>
        <dbReference type="PROSITE" id="PS51084"/>
    </source>
</evidence>
<gene>
    <name evidence="2" type="ORF">METZ01_LOCUS325626</name>
</gene>
<dbReference type="PRINTS" id="PR00332">
    <property type="entry name" value="HISTRIAD"/>
</dbReference>
<proteinExistence type="predicted"/>
<dbReference type="PANTHER" id="PTHR46648:SF1">
    <property type="entry name" value="ADENOSINE 5'-MONOPHOSPHORAMIDASE HNT1"/>
    <property type="match status" value="1"/>
</dbReference>
<dbReference type="InterPro" id="IPR036265">
    <property type="entry name" value="HIT-like_sf"/>
</dbReference>
<dbReference type="Gene3D" id="3.30.428.10">
    <property type="entry name" value="HIT-like"/>
    <property type="match status" value="1"/>
</dbReference>
<dbReference type="Pfam" id="PF01230">
    <property type="entry name" value="HIT"/>
    <property type="match status" value="1"/>
</dbReference>
<organism evidence="2">
    <name type="scientific">marine metagenome</name>
    <dbReference type="NCBI Taxonomy" id="408172"/>
    <lineage>
        <taxon>unclassified sequences</taxon>
        <taxon>metagenomes</taxon>
        <taxon>ecological metagenomes</taxon>
    </lineage>
</organism>
<accession>A0A382PLA7</accession>
<dbReference type="InterPro" id="IPR011146">
    <property type="entry name" value="HIT-like"/>
</dbReference>
<dbReference type="EMBL" id="UINC01107416">
    <property type="protein sequence ID" value="SVC72772.1"/>
    <property type="molecule type" value="Genomic_DNA"/>
</dbReference>
<feature type="domain" description="HIT" evidence="1">
    <location>
        <begin position="4"/>
        <end position="109"/>
    </location>
</feature>
<evidence type="ECO:0000313" key="2">
    <source>
        <dbReference type="EMBL" id="SVC72772.1"/>
    </source>
</evidence>
<name>A0A382PLA7_9ZZZZ</name>
<dbReference type="PROSITE" id="PS51084">
    <property type="entry name" value="HIT_2"/>
    <property type="match status" value="1"/>
</dbReference>
<dbReference type="GO" id="GO:0009117">
    <property type="term" value="P:nucleotide metabolic process"/>
    <property type="evidence" value="ECO:0007669"/>
    <property type="project" value="TreeGrafter"/>
</dbReference>
<dbReference type="PANTHER" id="PTHR46648">
    <property type="entry name" value="HIT FAMILY PROTEIN 1"/>
    <property type="match status" value="1"/>
</dbReference>
<sequence>MDCIFCKIANKEIPSRIITETENSIAFLDAFPVSRGHTLVIPKNHYEKVQDMTDIDNNDLFDTVHKVISKVDKLTGSTLLAIHNGKDSGQEIPHVHVHLIPRESHDQAGPVHSMFKDRPKLSDDELDQLCAKIKSS</sequence>
<reference evidence="2" key="1">
    <citation type="submission" date="2018-05" db="EMBL/GenBank/DDBJ databases">
        <authorList>
            <person name="Lanie J.A."/>
            <person name="Ng W.-L."/>
            <person name="Kazmierczak K.M."/>
            <person name="Andrzejewski T.M."/>
            <person name="Davidsen T.M."/>
            <person name="Wayne K.J."/>
            <person name="Tettelin H."/>
            <person name="Glass J.I."/>
            <person name="Rusch D."/>
            <person name="Podicherti R."/>
            <person name="Tsui H.-C.T."/>
            <person name="Winkler M.E."/>
        </authorList>
    </citation>
    <scope>NUCLEOTIDE SEQUENCE</scope>
</reference>
<protein>
    <recommendedName>
        <fullName evidence="1">HIT domain-containing protein</fullName>
    </recommendedName>
</protein>
<dbReference type="GO" id="GO:0003824">
    <property type="term" value="F:catalytic activity"/>
    <property type="evidence" value="ECO:0007669"/>
    <property type="project" value="InterPro"/>
</dbReference>
<dbReference type="InterPro" id="IPR001310">
    <property type="entry name" value="Histidine_triad_HIT"/>
</dbReference>
<dbReference type="AlphaFoldDB" id="A0A382PLA7"/>